<evidence type="ECO:0000313" key="1">
    <source>
        <dbReference type="EMBL" id="MBF7978613.1"/>
    </source>
</evidence>
<proteinExistence type="predicted"/>
<sequence>MSGNQLPLGLSELVHQLEVENSATKRFLIALVRTLTTEQRLTLTDTIFELNQLAESTIPQNNGLLLARGRAISEKTIALLGSAKEG</sequence>
<accession>A0ABS0E0K2</accession>
<evidence type="ECO:0000313" key="2">
    <source>
        <dbReference type="Proteomes" id="UP000636811"/>
    </source>
</evidence>
<reference evidence="1 2" key="1">
    <citation type="submission" date="2020-11" db="EMBL/GenBank/DDBJ databases">
        <title>Taxonomic investigation of Rahnella strains.</title>
        <authorList>
            <person name="Lee S.D."/>
        </authorList>
    </citation>
    <scope>NUCLEOTIDE SEQUENCE [LARGE SCALE GENOMIC DNA]</scope>
    <source>
        <strain evidence="1 2">SAP-17</strain>
    </source>
</reference>
<name>A0ABS0E0K2_9GAMM</name>
<gene>
    <name evidence="1" type="ORF">IV433_04220</name>
</gene>
<dbReference type="RefSeq" id="WP_195813144.1">
    <property type="nucleotide sequence ID" value="NZ_JADOBI010000002.1"/>
</dbReference>
<dbReference type="EMBL" id="JADOBI010000002">
    <property type="protein sequence ID" value="MBF7978613.1"/>
    <property type="molecule type" value="Genomic_DNA"/>
</dbReference>
<protein>
    <submittedName>
        <fullName evidence="1">Uncharacterized protein</fullName>
    </submittedName>
</protein>
<comment type="caution">
    <text evidence="1">The sequence shown here is derived from an EMBL/GenBank/DDBJ whole genome shotgun (WGS) entry which is preliminary data.</text>
</comment>
<dbReference type="Proteomes" id="UP000636811">
    <property type="component" value="Unassembled WGS sequence"/>
</dbReference>
<organism evidence="1 2">
    <name type="scientific">Rahnella laticis</name>
    <dbReference type="NCBI Taxonomy" id="2787622"/>
    <lineage>
        <taxon>Bacteria</taxon>
        <taxon>Pseudomonadati</taxon>
        <taxon>Pseudomonadota</taxon>
        <taxon>Gammaproteobacteria</taxon>
        <taxon>Enterobacterales</taxon>
        <taxon>Yersiniaceae</taxon>
        <taxon>Rahnella</taxon>
    </lineage>
</organism>
<keyword evidence="2" id="KW-1185">Reference proteome</keyword>